<dbReference type="InterPro" id="IPR058355">
    <property type="entry name" value="DUF8042"/>
</dbReference>
<dbReference type="Proteomes" id="UP000199263">
    <property type="component" value="Unassembled WGS sequence"/>
</dbReference>
<dbReference type="Pfam" id="PF26154">
    <property type="entry name" value="DUF8042"/>
    <property type="match status" value="1"/>
</dbReference>
<reference evidence="2 3" key="1">
    <citation type="submission" date="2016-10" db="EMBL/GenBank/DDBJ databases">
        <authorList>
            <person name="de Groot N.N."/>
        </authorList>
    </citation>
    <scope>NUCLEOTIDE SEQUENCE [LARGE SCALE GENOMIC DNA]</scope>
    <source>
        <strain evidence="2 3">DSM 12992</strain>
    </source>
</reference>
<evidence type="ECO:0000313" key="3">
    <source>
        <dbReference type="Proteomes" id="UP000199263"/>
    </source>
</evidence>
<dbReference type="STRING" id="119641.SAMN05421842_10638"/>
<dbReference type="EMBL" id="FOMG01000006">
    <property type="protein sequence ID" value="SFC60920.1"/>
    <property type="molecule type" value="Genomic_DNA"/>
</dbReference>
<dbReference type="AlphaFoldDB" id="A0A1I1KTY3"/>
<name>A0A1I1KTY3_9CLOT</name>
<protein>
    <recommendedName>
        <fullName evidence="1">DUF8042 domain-containing protein</fullName>
    </recommendedName>
</protein>
<organism evidence="2 3">
    <name type="scientific">Clostridium uliginosum</name>
    <dbReference type="NCBI Taxonomy" id="119641"/>
    <lineage>
        <taxon>Bacteria</taxon>
        <taxon>Bacillati</taxon>
        <taxon>Bacillota</taxon>
        <taxon>Clostridia</taxon>
        <taxon>Eubacteriales</taxon>
        <taxon>Clostridiaceae</taxon>
        <taxon>Clostridium</taxon>
    </lineage>
</organism>
<dbReference type="OrthoDB" id="1683192at2"/>
<evidence type="ECO:0000313" key="2">
    <source>
        <dbReference type="EMBL" id="SFC60920.1"/>
    </source>
</evidence>
<sequence length="115" mass="12988">MEDKIEALKMASEYIVNLKISILKTVEYLQSSEYEKGLNMLASIADGLNWLSIVIENTRDVQNGKISLSELNNKLSEIVEAIEDKDNVLVGDLFQYELLPIIEKAEQIINNSITN</sequence>
<accession>A0A1I1KTY3</accession>
<proteinExistence type="predicted"/>
<evidence type="ECO:0000259" key="1">
    <source>
        <dbReference type="Pfam" id="PF26154"/>
    </source>
</evidence>
<gene>
    <name evidence="2" type="ORF">SAMN05421842_10638</name>
</gene>
<feature type="domain" description="DUF8042" evidence="1">
    <location>
        <begin position="1"/>
        <end position="113"/>
    </location>
</feature>
<keyword evidence="3" id="KW-1185">Reference proteome</keyword>
<dbReference type="RefSeq" id="WP_090089522.1">
    <property type="nucleotide sequence ID" value="NZ_FOMG01000006.1"/>
</dbReference>